<name>A0AB73HEQ6_LISIO</name>
<dbReference type="RefSeq" id="WP_185543808.1">
    <property type="nucleotide sequence ID" value="NZ_JAARXV010000008.1"/>
</dbReference>
<organism evidence="3 4">
    <name type="scientific">Listeria innocua</name>
    <dbReference type="NCBI Taxonomy" id="1642"/>
    <lineage>
        <taxon>Bacteria</taxon>
        <taxon>Bacillati</taxon>
        <taxon>Bacillota</taxon>
        <taxon>Bacilli</taxon>
        <taxon>Bacillales</taxon>
        <taxon>Listeriaceae</taxon>
        <taxon>Listeria</taxon>
    </lineage>
</organism>
<keyword evidence="1" id="KW-0175">Coiled coil</keyword>
<keyword evidence="2" id="KW-1133">Transmembrane helix</keyword>
<feature type="coiled-coil region" evidence="1">
    <location>
        <begin position="196"/>
        <end position="223"/>
    </location>
</feature>
<evidence type="ECO:0000313" key="4">
    <source>
        <dbReference type="Proteomes" id="UP000552309"/>
    </source>
</evidence>
<evidence type="ECO:0000256" key="2">
    <source>
        <dbReference type="SAM" id="Phobius"/>
    </source>
</evidence>
<accession>A0AB73HEQ6</accession>
<feature type="transmembrane region" description="Helical" evidence="2">
    <location>
        <begin position="46"/>
        <end position="66"/>
    </location>
</feature>
<keyword evidence="2" id="KW-0472">Membrane</keyword>
<evidence type="ECO:0000256" key="1">
    <source>
        <dbReference type="SAM" id="Coils"/>
    </source>
</evidence>
<gene>
    <name evidence="3" type="ORF">HCA89_13760</name>
</gene>
<reference evidence="3 4" key="1">
    <citation type="submission" date="2020-03" db="EMBL/GenBank/DDBJ databases">
        <title>Soil Listeria distribution.</title>
        <authorList>
            <person name="Liao J."/>
            <person name="Wiedmann M."/>
        </authorList>
    </citation>
    <scope>NUCLEOTIDE SEQUENCE [LARGE SCALE GENOMIC DNA]</scope>
    <source>
        <strain evidence="3 4">FSL L7-0297</strain>
    </source>
</reference>
<sequence>MVNKIFIGIAAVCIAICCAVSFFYLGNIISNIKFFEAFTWQSIQKVFLIIGGIGASFSLFLAVIGFEKSLLQEELDMFEDVLQELRAKVSLNKSKKNNFKITADVLEYIENDSEKFIDFIEDTSLVHYQNEFKAFLIRTEKVICTLPEDAKAYFLPLLLKITYFDKEDLNKDNLKIYALELNTEYDKARKIMKYDENEWEEEVKKTQERVKATQKMMEEKQKSFFKKGDK</sequence>
<proteinExistence type="predicted"/>
<dbReference type="AlphaFoldDB" id="A0AB73HEQ6"/>
<evidence type="ECO:0000313" key="3">
    <source>
        <dbReference type="EMBL" id="MBC2143377.1"/>
    </source>
</evidence>
<dbReference type="Proteomes" id="UP000552309">
    <property type="component" value="Unassembled WGS sequence"/>
</dbReference>
<keyword evidence="2" id="KW-0812">Transmembrane</keyword>
<protein>
    <submittedName>
        <fullName evidence="3">Uncharacterized protein</fullName>
    </submittedName>
</protein>
<dbReference type="EMBL" id="JAARXV010000008">
    <property type="protein sequence ID" value="MBC2143377.1"/>
    <property type="molecule type" value="Genomic_DNA"/>
</dbReference>
<comment type="caution">
    <text evidence="3">The sequence shown here is derived from an EMBL/GenBank/DDBJ whole genome shotgun (WGS) entry which is preliminary data.</text>
</comment>
<feature type="transmembrane region" description="Helical" evidence="2">
    <location>
        <begin position="6"/>
        <end position="25"/>
    </location>
</feature>